<dbReference type="PRINTS" id="PR00081">
    <property type="entry name" value="GDHRDH"/>
</dbReference>
<reference evidence="3" key="1">
    <citation type="submission" date="2022-01" db="EMBL/GenBank/DDBJ databases">
        <title>Paenibacillus spongiae sp. nov., isolated from marine sponge.</title>
        <authorList>
            <person name="Li Z."/>
            <person name="Zhang M."/>
        </authorList>
    </citation>
    <scope>NUCLEOTIDE SEQUENCE</scope>
    <source>
        <strain evidence="3">PHS-Z3</strain>
    </source>
</reference>
<dbReference type="PANTHER" id="PTHR24321">
    <property type="entry name" value="DEHYDROGENASES, SHORT CHAIN"/>
    <property type="match status" value="1"/>
</dbReference>
<dbReference type="InterPro" id="IPR002347">
    <property type="entry name" value="SDR_fam"/>
</dbReference>
<keyword evidence="4" id="KW-1185">Reference proteome</keyword>
<dbReference type="InterPro" id="IPR036291">
    <property type="entry name" value="NAD(P)-bd_dom_sf"/>
</dbReference>
<name>A0ABY5S6W1_9BACL</name>
<sequence length="253" mass="26481">MGALQLDNKVIFITGALGAAGSAAVKLFLERGALIAACDIRPASDFAELESLTEQYGGDRLMFVQSDMRVEADVREAVASVERAFGRLNGSYHNAYVNKVGLIADQSLEDWEDCIAGTLTSTFLVMKYAAALMIPSGGGSIVSTSSVLGGSILRSGNAGYGAGKAGLEQLTRIAALEYAPYGIRANAVVPGDFKSDELLAQLSQAHLDFMSKISMIGRSGTPNEINEVAAFLLSDAASYVTGSMYPVTGGIMS</sequence>
<dbReference type="PROSITE" id="PS00061">
    <property type="entry name" value="ADH_SHORT"/>
    <property type="match status" value="1"/>
</dbReference>
<keyword evidence="2" id="KW-0560">Oxidoreductase</keyword>
<dbReference type="Gene3D" id="3.40.50.720">
    <property type="entry name" value="NAD(P)-binding Rossmann-like Domain"/>
    <property type="match status" value="1"/>
</dbReference>
<dbReference type="Proteomes" id="UP001057877">
    <property type="component" value="Chromosome"/>
</dbReference>
<dbReference type="CDD" id="cd05233">
    <property type="entry name" value="SDR_c"/>
    <property type="match status" value="1"/>
</dbReference>
<dbReference type="RefSeq" id="WP_258385736.1">
    <property type="nucleotide sequence ID" value="NZ_CP091430.1"/>
</dbReference>
<evidence type="ECO:0000256" key="2">
    <source>
        <dbReference type="ARBA" id="ARBA00023002"/>
    </source>
</evidence>
<organism evidence="3 4">
    <name type="scientific">Paenibacillus spongiae</name>
    <dbReference type="NCBI Taxonomy" id="2909671"/>
    <lineage>
        <taxon>Bacteria</taxon>
        <taxon>Bacillati</taxon>
        <taxon>Bacillota</taxon>
        <taxon>Bacilli</taxon>
        <taxon>Bacillales</taxon>
        <taxon>Paenibacillaceae</taxon>
        <taxon>Paenibacillus</taxon>
    </lineage>
</organism>
<proteinExistence type="inferred from homology"/>
<accession>A0ABY5S6W1</accession>
<evidence type="ECO:0000313" key="3">
    <source>
        <dbReference type="EMBL" id="UVI29647.1"/>
    </source>
</evidence>
<evidence type="ECO:0000313" key="4">
    <source>
        <dbReference type="Proteomes" id="UP001057877"/>
    </source>
</evidence>
<dbReference type="Pfam" id="PF13561">
    <property type="entry name" value="adh_short_C2"/>
    <property type="match status" value="1"/>
</dbReference>
<dbReference type="PANTHER" id="PTHR24321:SF8">
    <property type="entry name" value="ESTRADIOL 17-BETA-DEHYDROGENASE 8-RELATED"/>
    <property type="match status" value="1"/>
</dbReference>
<evidence type="ECO:0000256" key="1">
    <source>
        <dbReference type="ARBA" id="ARBA00006484"/>
    </source>
</evidence>
<dbReference type="InterPro" id="IPR020904">
    <property type="entry name" value="Sc_DH/Rdtase_CS"/>
</dbReference>
<dbReference type="EMBL" id="CP091430">
    <property type="protein sequence ID" value="UVI29647.1"/>
    <property type="molecule type" value="Genomic_DNA"/>
</dbReference>
<protein>
    <submittedName>
        <fullName evidence="3">SDR family oxidoreductase</fullName>
    </submittedName>
</protein>
<gene>
    <name evidence="3" type="ORF">L1F29_30245</name>
</gene>
<dbReference type="SUPFAM" id="SSF51735">
    <property type="entry name" value="NAD(P)-binding Rossmann-fold domains"/>
    <property type="match status" value="1"/>
</dbReference>
<comment type="similarity">
    <text evidence="1">Belongs to the short-chain dehydrogenases/reductases (SDR) family.</text>
</comment>